<evidence type="ECO:0000313" key="7">
    <source>
        <dbReference type="EMBL" id="NJP96679.1"/>
    </source>
</evidence>
<gene>
    <name evidence="7" type="ORF">HCN51_45875</name>
</gene>
<evidence type="ECO:0000313" key="8">
    <source>
        <dbReference type="Proteomes" id="UP000696294"/>
    </source>
</evidence>
<accession>A0ABX1BLL8</accession>
<dbReference type="InterPro" id="IPR000086">
    <property type="entry name" value="NUDIX_hydrolase_dom"/>
</dbReference>
<sequence>MEHPKDLPVIERDAVRLVVLDSENRLLLFHTHDPTMPEKGVWWELPGGGIDDGESYVDTAIRELREETGIRAVPSQIGAPTWRRDSSFRYRGTRRLQHEVVACVRLGIPGPDLDTSQRLEFELQDYVGFRWWPVAEVAAGRERFYPRALPELLPLFLAGEHIVEPLELWP</sequence>
<dbReference type="SUPFAM" id="SSF55811">
    <property type="entry name" value="Nudix"/>
    <property type="match status" value="1"/>
</dbReference>
<dbReference type="InterPro" id="IPR020476">
    <property type="entry name" value="Nudix_hydrolase"/>
</dbReference>
<comment type="similarity">
    <text evidence="2 5">Belongs to the Nudix hydrolase family.</text>
</comment>
<proteinExistence type="inferred from homology"/>
<comment type="cofactor">
    <cofactor evidence="1">
        <name>Mg(2+)</name>
        <dbReference type="ChEBI" id="CHEBI:18420"/>
    </cofactor>
</comment>
<evidence type="ECO:0000259" key="6">
    <source>
        <dbReference type="PROSITE" id="PS51462"/>
    </source>
</evidence>
<comment type="caution">
    <text evidence="7">The sequence shown here is derived from an EMBL/GenBank/DDBJ whole genome shotgun (WGS) entry which is preliminary data.</text>
</comment>
<dbReference type="PANTHER" id="PTHR43046:SF12">
    <property type="entry name" value="GDP-MANNOSE MANNOSYL HYDROLASE"/>
    <property type="match status" value="1"/>
</dbReference>
<dbReference type="PRINTS" id="PR00502">
    <property type="entry name" value="NUDIXFAMILY"/>
</dbReference>
<organism evidence="7 8">
    <name type="scientific">Nonomuraea composti</name>
    <dbReference type="NCBI Taxonomy" id="2720023"/>
    <lineage>
        <taxon>Bacteria</taxon>
        <taxon>Bacillati</taxon>
        <taxon>Actinomycetota</taxon>
        <taxon>Actinomycetes</taxon>
        <taxon>Streptosporangiales</taxon>
        <taxon>Streptosporangiaceae</taxon>
        <taxon>Nonomuraea</taxon>
    </lineage>
</organism>
<keyword evidence="3 5" id="KW-0378">Hydrolase</keyword>
<evidence type="ECO:0000256" key="2">
    <source>
        <dbReference type="ARBA" id="ARBA00005582"/>
    </source>
</evidence>
<protein>
    <submittedName>
        <fullName evidence="7">NUDIX domain-containing protein</fullName>
    </submittedName>
</protein>
<dbReference type="Pfam" id="PF00293">
    <property type="entry name" value="NUDIX"/>
    <property type="match status" value="1"/>
</dbReference>
<dbReference type="InterPro" id="IPR020084">
    <property type="entry name" value="NUDIX_hydrolase_CS"/>
</dbReference>
<dbReference type="CDD" id="cd04685">
    <property type="entry name" value="NUDIX_Hydrolase"/>
    <property type="match status" value="1"/>
</dbReference>
<dbReference type="PROSITE" id="PS00893">
    <property type="entry name" value="NUDIX_BOX"/>
    <property type="match status" value="1"/>
</dbReference>
<dbReference type="Gene3D" id="3.90.79.10">
    <property type="entry name" value="Nucleoside Triphosphate Pyrophosphohydrolase"/>
    <property type="match status" value="1"/>
</dbReference>
<keyword evidence="8" id="KW-1185">Reference proteome</keyword>
<reference evidence="7 8" key="1">
    <citation type="submission" date="2020-03" db="EMBL/GenBank/DDBJ databases">
        <title>WGS of actinomycetes isolated from Thailand.</title>
        <authorList>
            <person name="Thawai C."/>
        </authorList>
    </citation>
    <scope>NUCLEOTIDE SEQUENCE [LARGE SCALE GENOMIC DNA]</scope>
    <source>
        <strain evidence="7 8">FMUSA5-5</strain>
    </source>
</reference>
<dbReference type="EMBL" id="JAATEP010000053">
    <property type="protein sequence ID" value="NJP96679.1"/>
    <property type="molecule type" value="Genomic_DNA"/>
</dbReference>
<evidence type="ECO:0000256" key="3">
    <source>
        <dbReference type="ARBA" id="ARBA00022801"/>
    </source>
</evidence>
<evidence type="ECO:0000256" key="1">
    <source>
        <dbReference type="ARBA" id="ARBA00001946"/>
    </source>
</evidence>
<dbReference type="Proteomes" id="UP000696294">
    <property type="component" value="Unassembled WGS sequence"/>
</dbReference>
<dbReference type="PROSITE" id="PS51462">
    <property type="entry name" value="NUDIX"/>
    <property type="match status" value="1"/>
</dbReference>
<name>A0ABX1BLL8_9ACTN</name>
<dbReference type="InterPro" id="IPR015797">
    <property type="entry name" value="NUDIX_hydrolase-like_dom_sf"/>
</dbReference>
<evidence type="ECO:0000256" key="5">
    <source>
        <dbReference type="RuleBase" id="RU003476"/>
    </source>
</evidence>
<evidence type="ECO:0000256" key="4">
    <source>
        <dbReference type="ARBA" id="ARBA00022842"/>
    </source>
</evidence>
<feature type="domain" description="Nudix hydrolase" evidence="6">
    <location>
        <begin position="10"/>
        <end position="155"/>
    </location>
</feature>
<keyword evidence="4" id="KW-0460">Magnesium</keyword>
<dbReference type="PANTHER" id="PTHR43046">
    <property type="entry name" value="GDP-MANNOSE MANNOSYL HYDROLASE"/>
    <property type="match status" value="1"/>
</dbReference>